<protein>
    <recommendedName>
        <fullName evidence="6">AB hydrolase-1 domain-containing protein</fullName>
    </recommendedName>
</protein>
<evidence type="ECO:0000313" key="1">
    <source>
        <dbReference type="EMBL" id="CAF4416945.1"/>
    </source>
</evidence>
<organism evidence="1 4">
    <name type="scientific">Rotaria socialis</name>
    <dbReference type="NCBI Taxonomy" id="392032"/>
    <lineage>
        <taxon>Eukaryota</taxon>
        <taxon>Metazoa</taxon>
        <taxon>Spiralia</taxon>
        <taxon>Gnathifera</taxon>
        <taxon>Rotifera</taxon>
        <taxon>Eurotatoria</taxon>
        <taxon>Bdelloidea</taxon>
        <taxon>Philodinida</taxon>
        <taxon>Philodinidae</taxon>
        <taxon>Rotaria</taxon>
    </lineage>
</organism>
<dbReference type="Proteomes" id="UP000663838">
    <property type="component" value="Unassembled WGS sequence"/>
</dbReference>
<dbReference type="EMBL" id="CAJOBQ010000781">
    <property type="protein sequence ID" value="CAF4416945.1"/>
    <property type="molecule type" value="Genomic_DNA"/>
</dbReference>
<dbReference type="InterPro" id="IPR029058">
    <property type="entry name" value="AB_hydrolase_fold"/>
</dbReference>
<dbReference type="Proteomes" id="UP000663873">
    <property type="component" value="Unassembled WGS sequence"/>
</dbReference>
<dbReference type="AlphaFoldDB" id="A0A820Q787"/>
<evidence type="ECO:0000313" key="3">
    <source>
        <dbReference type="EMBL" id="CAF4858240.1"/>
    </source>
</evidence>
<name>A0A820Q787_9BILA</name>
<sequence length="341" mass="39782">MQSPLPQVKLKAHNFAYSDPCNLSSRTQCEFFMYRDTMILVPIGRHRFHFLFNFEDKHVVFERHDRETLSVQAKTLFNSRMIFESDAELEWLLENVHSTMISIKINDDPYEINSNYVLSDSQRFVLVLHGFDETESWTTWTKMIQPLSQRYSYSVIFVDLPGFGRSSGRDSNQTSWKRNGPEIIIAILSSFHIESPVNILATCGGSATIVRTINRYPAWFRDRNLIFTNSVIGDFGESKVGDFEKNLTQFNIHIIVHWFPDEDHTHHCVAYKRWNKLRQSGFRHVQLIDFDPVKQTSQLVYPEVRVLNIGRCSFKHKAIVYQLSEEYIQQIINTLSAGNDS</sequence>
<accession>A0A820Q787</accession>
<keyword evidence="5" id="KW-1185">Reference proteome</keyword>
<dbReference type="Proteomes" id="UP000663862">
    <property type="component" value="Unassembled WGS sequence"/>
</dbReference>
<evidence type="ECO:0000313" key="2">
    <source>
        <dbReference type="EMBL" id="CAF4544655.1"/>
    </source>
</evidence>
<gene>
    <name evidence="3" type="ORF">TOA249_LOCUS27467</name>
    <name evidence="1" type="ORF">TSG867_LOCUS14201</name>
    <name evidence="2" type="ORF">UJA718_LOCUS28975</name>
</gene>
<dbReference type="EMBL" id="CAJOBS010003505">
    <property type="protein sequence ID" value="CAF4858240.1"/>
    <property type="molecule type" value="Genomic_DNA"/>
</dbReference>
<evidence type="ECO:0008006" key="6">
    <source>
        <dbReference type="Google" id="ProtNLM"/>
    </source>
</evidence>
<dbReference type="SUPFAM" id="SSF53474">
    <property type="entry name" value="alpha/beta-Hydrolases"/>
    <property type="match status" value="1"/>
</dbReference>
<evidence type="ECO:0000313" key="4">
    <source>
        <dbReference type="Proteomes" id="UP000663862"/>
    </source>
</evidence>
<dbReference type="EMBL" id="CAJOBP010008992">
    <property type="protein sequence ID" value="CAF4544655.1"/>
    <property type="molecule type" value="Genomic_DNA"/>
</dbReference>
<proteinExistence type="predicted"/>
<comment type="caution">
    <text evidence="1">The sequence shown here is derived from an EMBL/GenBank/DDBJ whole genome shotgun (WGS) entry which is preliminary data.</text>
</comment>
<dbReference type="Gene3D" id="3.40.50.1820">
    <property type="entry name" value="alpha/beta hydrolase"/>
    <property type="match status" value="1"/>
</dbReference>
<evidence type="ECO:0000313" key="5">
    <source>
        <dbReference type="Proteomes" id="UP000663873"/>
    </source>
</evidence>
<reference evidence="1" key="1">
    <citation type="submission" date="2021-02" db="EMBL/GenBank/DDBJ databases">
        <authorList>
            <person name="Nowell W R."/>
        </authorList>
    </citation>
    <scope>NUCLEOTIDE SEQUENCE</scope>
</reference>